<feature type="compositionally biased region" description="Basic and acidic residues" evidence="2">
    <location>
        <begin position="1166"/>
        <end position="1175"/>
    </location>
</feature>
<accession>A0A1J1H4H7</accession>
<dbReference type="InterPro" id="IPR011009">
    <property type="entry name" value="Kinase-like_dom_sf"/>
</dbReference>
<sequence>MQIKTKFNNLLTKNSDKFYNCINVDNELMQNVHNIYKKKYEKDIKTFNLLHLNELCDINSSNLNKMCNENDICVSLKLKLKIKNNNEEDNQSYSIYFDINPEGIMSKNQKKIYYQYKNTTEKNDEYFEKVPKEEKMKYFSSLSYKLAGKIIQYKQSKYKLVNLLQSAIYGSVYLSEVIEDSDKSLVNCQKAIKILSKHLIEMTKDKVQEDPLSEYYYRDTMSGHSNILSCDNIFDDNSYIYMVMPFALHGDLFEVMKNRNRAFSEEEGRYLFYQILLAIKFLHSKRMALRDISLENVLLFENEKNGLIYPVLNDPGQAIYFNVNNRNEVILEEYKKIFGKIFRPPEIYEKCKYDPTKVDIFCAGYILYFCLTKHELFRCTLNKDVYWNLLKNKKYEELLKDKKGLHLSEEALDLIFHCLEPNFKKRYTITEALNHPWFKGNFFPIYNFNLYLNNETSSKYNNDGSFKLSLEIQEYAKKNNMKIDKNSTIQFYVYEHVFISPSKNLEKQNKCINTLKYSYSNNKREYNEDIKAGSILTYNDNNNNKNKTIVININNNNKRNSVMTTRNSTDISYINNHVNNDFTIKNSNDDADNYVVDIDNKEVYYKKLFGNSSDLNQTSKIKILNNHKKNIYRLIELKKKKKLFSTSIGINYLDKKCSSNKMSIKASHKVEENILINKKGNIFNTKKNDENVTPNLLLENQLKRKNQLSKNIKNEKNIISLIKHHFKENMNKRNSYNNTKQSIDKYNSNKYTTLNEIKERKKNLLKDTTQDKFLNERNVIKKNKELFEENQKYNILYKKKNTEKYKNNNKTLYGGKLEKSETTNNAHVQNIKNAKNNNKSNILSNIENEVIKYDSFESHKKKFTQINGTNKNIAKENKLLEIINNNILNKQKKNKDTNNGYVFLTQEKYIENILNNKIISNVNNENSKEEINSNAYDISNVKDIKTINYKNTNCVEKKIIKNNNLKTLLKQNNGEIHSNVIYKGKKNELNEKKKLKNNNLKLFHNINHIDNTILLNESFEKSKNKKEKSIHSKKNDLNMYCSSYPDTHNKIKNSLLINSKINSCKKLDNSKDKEQEKMDEKLSFKELKVKNKFTDLRKTYNHSNERNSFIITKNDANLLKERKMNPSCANKNSLFENILEKKIVETPKNITITESKENFQVELEKKLEEKSDKTPQSELENSQDKLESEIKNEEIKSKDILQYELENELENVIKNEENNLEDESENDFNMESSDLINELNDELIDEIGNSSNEQGTELKEILESKLKLKDEYGKELENELKIKQKDNLQNDLGNITKIELSVSFENSLYDQCDKMLIHKGKQYMDKEKLNIITDNDLIQNKQRYKSYIMNNKNKRNLSCKLPLKTKSSNKTKRGNYSYNSGKISKILTSKKFFHNNSKKCIYNNKLKDHNYESSSTSTVPKENSSFINLKELESKNYNKRNANIVNKISINIDECKNKKSYPKIKFKINDSNKKNILGRHTISEYALIYSNKKKNNVTNILESNNKLDKIMDDNKKKDKVRNNKKEDKVPLIHNFRNTVDISHYSKKRDTNKIKDSRTSENPSFHLIKESYNKKDILKENTLNDNIKNRSILNISYKSNMKNINSKIKKKKNLINKNLEEKTSNLKKNTNLETNKNISNKKNIEEISKKNFKIDINSKLLKKRKRYNEFHKNKISNEFADLTIEEIKKSKFDKLKRLKNRCSLNELKKLTRENLNKNNEIEKCRNKMMINLNEKKRNLNDNINKMNIAKNVNVNNDISNCNCNIKRDNQNNNEALQDKRTINFKSSNDNINEMKNIKGNNLKNSDKWDLSLYKKKYIHSNNINHKTTNTSSKSLKSRQTIVYPFISPNETIKKDSLLLKRNSNILSASCQKITNIKKIINVEKKKDNEKNLSNKYILDSFLNKMNENFEKKNEENKINTTNSNINIENKKENNKNVKIEKVTEMPYMKKTNTSNNINNLSNNKEKNNGITQVLNEIYKKKNENNELKSYLSKNDIKNKEDKMKTYNSLRETTNLPQTKLEDGSNHNNLELFDTNFSYLKQRKTYENYKNDIKNKINNIENGLTSYYNEIKEQYFNEKEKKNNNFNKKEQENVSPNFEEKNFFLKNIIEIDKGTIDGKNNLKKTHNILNEIPNKQENLLHNLINSNNDHSGNHIERIENNEQADNNNNNTCYKNSENNIEINNKKDEVSSRKNEVCKKKNDEINNTKSDRLDNDKNNNTISHDNYSFYTNKKSILGNYKVYNNSDDYLKIRNKDEVRKLQSIPNTQINSSFDKHISVIDNNKIIKGRNTFNVFTTEFNKNKLQTYLNNKENNLNCVNMNCSNKSPYRNNLKEIKKFNYNLKTNSHLNNLKESNGNKAINLRTYLNCKKMTNNQILLNNTPKNSTRNNNECENFLMKPNLYVPTNRVSFNKLGNAINKISDAVKSQYKIKAIENSENITSLNISNLKNYNTNDLCEKKDAKKDSNNKSSINIVETKYDYNNNSSVNNNIFNRKNDSYFKKRTKLNIDNIIFDKNRKTSSSVAIDKSHLNLTSKNVSPVKSINDKQFYHFKNKLQNNVTSNEEFQIYDKTKNLSSKNKISIEKDSRNIHMNDIYLKSNTNETKIKSLLYKNVIEEDQSYSQSTLNKVYSHLNPKETRSNIEYECQKQKITQNVFSTKENKKYKNHINNTMYLDPMKLSLNLNKISYMNNKVKSSKNCFFVGLQENKNTKENQNKKVQIKNKYNEMINLKKNENITKNINTCHNDLLYKNSLFYVNKKNEELISKDLRLVNTLEKKKLTNENYDMHYSIHKNEIDKIEINKNNNKNNENDVVTKSNILQNINDINNNSTINNIKQSFYLNKMLNIKEYIHNNALYHLSNKKKIENQKENCKKITKKKNNLANLLNTHIFQIL</sequence>
<reference evidence="4 5" key="1">
    <citation type="submission" date="2015-04" db="EMBL/GenBank/DDBJ databases">
        <authorList>
            <consortium name="Pathogen Informatics"/>
        </authorList>
    </citation>
    <scope>NUCLEOTIDE SEQUENCE [LARGE SCALE GENOMIC DNA]</scope>
    <source>
        <strain evidence="4 5">SGS1</strain>
    </source>
</reference>
<dbReference type="EMBL" id="LN835303">
    <property type="protein sequence ID" value="CRG99815.1"/>
    <property type="molecule type" value="Genomic_DNA"/>
</dbReference>
<feature type="coiled-coil region" evidence="1">
    <location>
        <begin position="1600"/>
        <end position="1628"/>
    </location>
</feature>
<dbReference type="PROSITE" id="PS50011">
    <property type="entry name" value="PROTEIN_KINASE_DOM"/>
    <property type="match status" value="1"/>
</dbReference>
<name>A0A1J1H4H7_PLARL</name>
<dbReference type="OrthoDB" id="10252171at2759"/>
<dbReference type="GO" id="GO:0004674">
    <property type="term" value="F:protein serine/threonine kinase activity"/>
    <property type="evidence" value="ECO:0007669"/>
    <property type="project" value="TreeGrafter"/>
</dbReference>
<keyword evidence="4" id="KW-0808">Transferase</keyword>
<dbReference type="GO" id="GO:0005524">
    <property type="term" value="F:ATP binding"/>
    <property type="evidence" value="ECO:0007669"/>
    <property type="project" value="InterPro"/>
</dbReference>
<dbReference type="InterPro" id="IPR000719">
    <property type="entry name" value="Prot_kinase_dom"/>
</dbReference>
<dbReference type="GO" id="GO:0005634">
    <property type="term" value="C:nucleus"/>
    <property type="evidence" value="ECO:0007669"/>
    <property type="project" value="TreeGrafter"/>
</dbReference>
<dbReference type="SMART" id="SM00220">
    <property type="entry name" value="S_TKc"/>
    <property type="match status" value="1"/>
</dbReference>
<evidence type="ECO:0000256" key="1">
    <source>
        <dbReference type="SAM" id="Coils"/>
    </source>
</evidence>
<dbReference type="PANTHER" id="PTHR44167:SF30">
    <property type="entry name" value="PHOSPHORYLASE KINASE"/>
    <property type="match status" value="1"/>
</dbReference>
<dbReference type="PANTHER" id="PTHR44167">
    <property type="entry name" value="OVARIAN-SPECIFIC SERINE/THREONINE-PROTEIN KINASE LOK-RELATED"/>
    <property type="match status" value="1"/>
</dbReference>
<feature type="coiled-coil region" evidence="1">
    <location>
        <begin position="1699"/>
        <end position="1748"/>
    </location>
</feature>
<feature type="region of interest" description="Disordered" evidence="2">
    <location>
        <begin position="1166"/>
        <end position="1190"/>
    </location>
</feature>
<dbReference type="SUPFAM" id="SSF56112">
    <property type="entry name" value="Protein kinase-like (PK-like)"/>
    <property type="match status" value="1"/>
</dbReference>
<evidence type="ECO:0000259" key="3">
    <source>
        <dbReference type="PROSITE" id="PS50011"/>
    </source>
</evidence>
<dbReference type="RefSeq" id="XP_028532820.1">
    <property type="nucleotide sequence ID" value="XM_028676318.1"/>
</dbReference>
<proteinExistence type="predicted"/>
<dbReference type="Gene3D" id="1.10.510.10">
    <property type="entry name" value="Transferase(Phosphotransferase) domain 1"/>
    <property type="match status" value="1"/>
</dbReference>
<keyword evidence="4" id="KW-0418">Kinase</keyword>
<keyword evidence="5" id="KW-1185">Reference proteome</keyword>
<evidence type="ECO:0000313" key="4">
    <source>
        <dbReference type="EMBL" id="CRG99815.1"/>
    </source>
</evidence>
<dbReference type="GeneID" id="39735919"/>
<dbReference type="VEuPathDB" id="PlasmoDB:PRELSG_0824300"/>
<keyword evidence="1" id="KW-0175">Coiled coil</keyword>
<organism evidence="4 5">
    <name type="scientific">Plasmodium relictum</name>
    <dbReference type="NCBI Taxonomy" id="85471"/>
    <lineage>
        <taxon>Eukaryota</taxon>
        <taxon>Sar</taxon>
        <taxon>Alveolata</taxon>
        <taxon>Apicomplexa</taxon>
        <taxon>Aconoidasida</taxon>
        <taxon>Haemosporida</taxon>
        <taxon>Plasmodiidae</taxon>
        <taxon>Plasmodium</taxon>
        <taxon>Plasmodium (Haemamoeba)</taxon>
    </lineage>
</organism>
<protein>
    <submittedName>
        <fullName evidence="4">Protein kinase, putative</fullName>
    </submittedName>
</protein>
<evidence type="ECO:0000256" key="2">
    <source>
        <dbReference type="SAM" id="MobiDB-lite"/>
    </source>
</evidence>
<feature type="domain" description="Protein kinase" evidence="3">
    <location>
        <begin position="158"/>
        <end position="438"/>
    </location>
</feature>
<dbReference type="Proteomes" id="UP000220158">
    <property type="component" value="Chromosome 8"/>
</dbReference>
<dbReference type="KEGG" id="prel:PRELSG_0824300"/>
<gene>
    <name evidence="4" type="ORF">PRELSG_0824300</name>
</gene>
<dbReference type="GO" id="GO:0044773">
    <property type="term" value="P:mitotic DNA damage checkpoint signaling"/>
    <property type="evidence" value="ECO:0007669"/>
    <property type="project" value="TreeGrafter"/>
</dbReference>
<evidence type="ECO:0000313" key="5">
    <source>
        <dbReference type="Proteomes" id="UP000220158"/>
    </source>
</evidence>